<evidence type="ECO:0000313" key="1">
    <source>
        <dbReference type="EMBL" id="OEU15497.1"/>
    </source>
</evidence>
<keyword evidence="2" id="KW-1185">Reference proteome</keyword>
<dbReference type="Proteomes" id="UP000095751">
    <property type="component" value="Unassembled WGS sequence"/>
</dbReference>
<name>A0A1E7FBF8_9STRA</name>
<dbReference type="InParanoid" id="A0A1E7FBF8"/>
<dbReference type="EMBL" id="KV784359">
    <property type="protein sequence ID" value="OEU15497.1"/>
    <property type="molecule type" value="Genomic_DNA"/>
</dbReference>
<sequence>MVQYKLVVACRISWQTAGRVYRHRDELWRFCSELGRQMNIEYTSPPCQEMMYFGGSVIGGETNDQHGENIKIYSRDLVDPTILQHVIPTSLVRNSAMPVGSDISKISRTNT</sequence>
<protein>
    <submittedName>
        <fullName evidence="1">Uncharacterized protein</fullName>
    </submittedName>
</protein>
<organism evidence="1 2">
    <name type="scientific">Fragilariopsis cylindrus CCMP1102</name>
    <dbReference type="NCBI Taxonomy" id="635003"/>
    <lineage>
        <taxon>Eukaryota</taxon>
        <taxon>Sar</taxon>
        <taxon>Stramenopiles</taxon>
        <taxon>Ochrophyta</taxon>
        <taxon>Bacillariophyta</taxon>
        <taxon>Bacillariophyceae</taxon>
        <taxon>Bacillariophycidae</taxon>
        <taxon>Bacillariales</taxon>
        <taxon>Bacillariaceae</taxon>
        <taxon>Fragilariopsis</taxon>
    </lineage>
</organism>
<accession>A0A1E7FBF8</accession>
<evidence type="ECO:0000313" key="2">
    <source>
        <dbReference type="Proteomes" id="UP000095751"/>
    </source>
</evidence>
<dbReference type="KEGG" id="fcy:FRACYDRAFT_269385"/>
<dbReference type="AlphaFoldDB" id="A0A1E7FBF8"/>
<reference evidence="1 2" key="1">
    <citation type="submission" date="2016-09" db="EMBL/GenBank/DDBJ databases">
        <title>Extensive genetic diversity and differential bi-allelic expression allows diatom success in the polar Southern Ocean.</title>
        <authorList>
            <consortium name="DOE Joint Genome Institute"/>
            <person name="Mock T."/>
            <person name="Otillar R.P."/>
            <person name="Strauss J."/>
            <person name="Dupont C."/>
            <person name="Frickenhaus S."/>
            <person name="Maumus F."/>
            <person name="Mcmullan M."/>
            <person name="Sanges R."/>
            <person name="Schmutz J."/>
            <person name="Toseland A."/>
            <person name="Valas R."/>
            <person name="Veluchamy A."/>
            <person name="Ward B.J."/>
            <person name="Allen A."/>
            <person name="Barry K."/>
            <person name="Falciatore A."/>
            <person name="Ferrante M."/>
            <person name="Fortunato A.E."/>
            <person name="Gloeckner G."/>
            <person name="Gruber A."/>
            <person name="Hipkin R."/>
            <person name="Janech M."/>
            <person name="Kroth P."/>
            <person name="Leese F."/>
            <person name="Lindquist E."/>
            <person name="Lyon B.R."/>
            <person name="Martin J."/>
            <person name="Mayer C."/>
            <person name="Parker M."/>
            <person name="Quesneville H."/>
            <person name="Raymond J."/>
            <person name="Uhlig C."/>
            <person name="Valentin K.U."/>
            <person name="Worden A.Z."/>
            <person name="Armbrust E.V."/>
            <person name="Bowler C."/>
            <person name="Green B."/>
            <person name="Moulton V."/>
            <person name="Van Oosterhout C."/>
            <person name="Grigoriev I."/>
        </authorList>
    </citation>
    <scope>NUCLEOTIDE SEQUENCE [LARGE SCALE GENOMIC DNA]</scope>
    <source>
        <strain evidence="1 2">CCMP1102</strain>
    </source>
</reference>
<gene>
    <name evidence="1" type="ORF">FRACYDRAFT_269385</name>
</gene>
<proteinExistence type="predicted"/>